<sequence>MRYGEWVERQNGAPLADPLDLVGPGGLVVIAPHPDDESIGASTMIAATAASDRSLGLVAVTDGEGSHRGSPSWSAPRIAERRRAEQAAAMGELGADRARVLRLALPDGGSRWADGFDGAARRVAEFCAELGATALLTTPVFDPHPDHEAAAELGARVQALLPQIRLLLYPVWSLRHGNDDDVPADALHPFRLAAPLDAKRRAIARHETQNGGVIHDDPTRFALPDWFLAHHLSGSESVFWSPMPGSPPGAEHFSRLYRGGRDFWGVRDQPYEVAKREAAAAFLGDWRGARGQELGCGEGFLAARLLGAGAVREMLGIDLDPTIIERANQTHGSLPGARFRQGRMPDDFPDDPFDLLVVSEMLYFLNEPEIADLVERMSRRARPGARCLLVNYLGPTETPLGGDAAADFLRASASGRWRPLRSERRPDGFRLDLLERCA</sequence>
<dbReference type="OrthoDB" id="9790023at2"/>
<dbReference type="GO" id="GO:0016811">
    <property type="term" value="F:hydrolase activity, acting on carbon-nitrogen (but not peptide) bonds, in linear amides"/>
    <property type="evidence" value="ECO:0007669"/>
    <property type="project" value="TreeGrafter"/>
</dbReference>
<dbReference type="InterPro" id="IPR024078">
    <property type="entry name" value="LmbE-like_dom_sf"/>
</dbReference>
<evidence type="ECO:0000313" key="2">
    <source>
        <dbReference type="EMBL" id="SDN84863.1"/>
    </source>
</evidence>
<dbReference type="SUPFAM" id="SSF102588">
    <property type="entry name" value="LmbE-like"/>
    <property type="match status" value="1"/>
</dbReference>
<dbReference type="STRING" id="1166073.SAMN05192530_102181"/>
<gene>
    <name evidence="2" type="ORF">SAMN05192530_102181</name>
</gene>
<feature type="domain" description="Methyltransferase" evidence="1">
    <location>
        <begin position="293"/>
        <end position="384"/>
    </location>
</feature>
<dbReference type="AlphaFoldDB" id="A0A1H0ERD4"/>
<dbReference type="PANTHER" id="PTHR12993:SF29">
    <property type="entry name" value="BLR3841 PROTEIN"/>
    <property type="match status" value="1"/>
</dbReference>
<protein>
    <submittedName>
        <fullName evidence="2">N-acetylglucosaminyl deacetylase, LmbE family</fullName>
    </submittedName>
</protein>
<dbReference type="SUPFAM" id="SSF53335">
    <property type="entry name" value="S-adenosyl-L-methionine-dependent methyltransferases"/>
    <property type="match status" value="1"/>
</dbReference>
<dbReference type="Proteomes" id="UP000198793">
    <property type="component" value="Unassembled WGS sequence"/>
</dbReference>
<dbReference type="RefSeq" id="WP_090670113.1">
    <property type="nucleotide sequence ID" value="NZ_FNIT01000002.1"/>
</dbReference>
<dbReference type="InterPro" id="IPR003737">
    <property type="entry name" value="GlcNAc_PI_deacetylase-related"/>
</dbReference>
<dbReference type="InterPro" id="IPR041698">
    <property type="entry name" value="Methyltransf_25"/>
</dbReference>
<dbReference type="Pfam" id="PF13649">
    <property type="entry name" value="Methyltransf_25"/>
    <property type="match status" value="1"/>
</dbReference>
<dbReference type="EMBL" id="FNIT01000002">
    <property type="protein sequence ID" value="SDN84863.1"/>
    <property type="molecule type" value="Genomic_DNA"/>
</dbReference>
<dbReference type="Gene3D" id="3.40.50.150">
    <property type="entry name" value="Vaccinia Virus protein VP39"/>
    <property type="match status" value="1"/>
</dbReference>
<accession>A0A1H0ERD4</accession>
<evidence type="ECO:0000259" key="1">
    <source>
        <dbReference type="Pfam" id="PF13649"/>
    </source>
</evidence>
<dbReference type="PANTHER" id="PTHR12993">
    <property type="entry name" value="N-ACETYLGLUCOSAMINYL-PHOSPHATIDYLINOSITOL DE-N-ACETYLASE-RELATED"/>
    <property type="match status" value="1"/>
</dbReference>
<dbReference type="Gene3D" id="3.40.50.10320">
    <property type="entry name" value="LmbE-like"/>
    <property type="match status" value="1"/>
</dbReference>
<dbReference type="Pfam" id="PF02585">
    <property type="entry name" value="PIG-L"/>
    <property type="match status" value="1"/>
</dbReference>
<proteinExistence type="predicted"/>
<dbReference type="CDD" id="cd02440">
    <property type="entry name" value="AdoMet_MTases"/>
    <property type="match status" value="1"/>
</dbReference>
<organism evidence="2 3">
    <name type="scientific">Aureimonas jatrophae</name>
    <dbReference type="NCBI Taxonomy" id="1166073"/>
    <lineage>
        <taxon>Bacteria</taxon>
        <taxon>Pseudomonadati</taxon>
        <taxon>Pseudomonadota</taxon>
        <taxon>Alphaproteobacteria</taxon>
        <taxon>Hyphomicrobiales</taxon>
        <taxon>Aurantimonadaceae</taxon>
        <taxon>Aureimonas</taxon>
    </lineage>
</organism>
<name>A0A1H0ERD4_9HYPH</name>
<dbReference type="InterPro" id="IPR029063">
    <property type="entry name" value="SAM-dependent_MTases_sf"/>
</dbReference>
<reference evidence="2 3" key="1">
    <citation type="submission" date="2016-10" db="EMBL/GenBank/DDBJ databases">
        <authorList>
            <person name="de Groot N.N."/>
        </authorList>
    </citation>
    <scope>NUCLEOTIDE SEQUENCE [LARGE SCALE GENOMIC DNA]</scope>
    <source>
        <strain evidence="3">L7-484,KACC 16230,DSM 25025</strain>
    </source>
</reference>
<keyword evidence="3" id="KW-1185">Reference proteome</keyword>
<evidence type="ECO:0000313" key="3">
    <source>
        <dbReference type="Proteomes" id="UP000198793"/>
    </source>
</evidence>